<accession>A0A2T3KKS5</accession>
<organism evidence="1 2">
    <name type="scientific">Photobacterium kishitanii</name>
    <dbReference type="NCBI Taxonomy" id="318456"/>
    <lineage>
        <taxon>Bacteria</taxon>
        <taxon>Pseudomonadati</taxon>
        <taxon>Pseudomonadota</taxon>
        <taxon>Gammaproteobacteria</taxon>
        <taxon>Vibrionales</taxon>
        <taxon>Vibrionaceae</taxon>
        <taxon>Photobacterium</taxon>
    </lineage>
</organism>
<gene>
    <name evidence="1" type="ORF">C9J27_07700</name>
</gene>
<dbReference type="eggNOG" id="ENOG5031NJY">
    <property type="taxonomic scope" value="Bacteria"/>
</dbReference>
<sequence>MSPADKKLLDQILSLEGKDLTHLTVAEKAIFDAFKAREHEFGVSVEIATEAPISDLGQGTSEYDINEKEKYYPREIIIRQD</sequence>
<name>A0A0B7JGY0_9GAMM</name>
<accession>A0A0B7JGY0</accession>
<evidence type="ECO:0000313" key="1">
    <source>
        <dbReference type="EMBL" id="PSV00109.1"/>
    </source>
</evidence>
<dbReference type="RefSeq" id="WP_036790975.1">
    <property type="nucleotide sequence ID" value="NZ_JAUZMX010000002.1"/>
</dbReference>
<dbReference type="Proteomes" id="UP000241426">
    <property type="component" value="Unassembled WGS sequence"/>
</dbReference>
<dbReference type="AlphaFoldDB" id="A0A0B7JGY0"/>
<reference evidence="1 2" key="1">
    <citation type="submission" date="2018-01" db="EMBL/GenBank/DDBJ databases">
        <title>Whole genome sequencing of Histamine producing bacteria.</title>
        <authorList>
            <person name="Butler K."/>
        </authorList>
    </citation>
    <scope>NUCLEOTIDE SEQUENCE [LARGE SCALE GENOMIC DNA]</scope>
    <source>
        <strain evidence="1 2">FS-7.2</strain>
    </source>
</reference>
<protein>
    <submittedName>
        <fullName evidence="1">Uncharacterized protein</fullName>
    </submittedName>
</protein>
<dbReference type="EMBL" id="PYNF01000004">
    <property type="protein sequence ID" value="PSV00109.1"/>
    <property type="molecule type" value="Genomic_DNA"/>
</dbReference>
<proteinExistence type="predicted"/>
<comment type="caution">
    <text evidence="1">The sequence shown here is derived from an EMBL/GenBank/DDBJ whole genome shotgun (WGS) entry which is preliminary data.</text>
</comment>
<dbReference type="GeneID" id="29946262"/>
<evidence type="ECO:0000313" key="2">
    <source>
        <dbReference type="Proteomes" id="UP000241426"/>
    </source>
</evidence>